<keyword evidence="2" id="KW-1185">Reference proteome</keyword>
<evidence type="ECO:0000313" key="2">
    <source>
        <dbReference type="Proteomes" id="UP001146336"/>
    </source>
</evidence>
<accession>A0ABT6D6T6</accession>
<comment type="caution">
    <text evidence="1">The sequence shown here is derived from an EMBL/GenBank/DDBJ whole genome shotgun (WGS) entry which is preliminary data.</text>
</comment>
<evidence type="ECO:0000313" key="1">
    <source>
        <dbReference type="EMBL" id="MDF9300863.1"/>
    </source>
</evidence>
<protein>
    <recommendedName>
        <fullName evidence="3">Surface layer protein A domain-containing protein</fullName>
    </recommendedName>
</protein>
<name>A0ABT6D6T6_9LACO</name>
<dbReference type="EMBL" id="JAOZFC020000004">
    <property type="protein sequence ID" value="MDF9300863.1"/>
    <property type="molecule type" value="Genomic_DNA"/>
</dbReference>
<dbReference type="Proteomes" id="UP001146336">
    <property type="component" value="Unassembled WGS sequence"/>
</dbReference>
<reference evidence="1" key="1">
    <citation type="submission" date="2023-03" db="EMBL/GenBank/DDBJ databases">
        <title>Comparative genomics of Weissella fermenti BK2, and weissella type species.</title>
        <authorList>
            <person name="Lee J.K."/>
            <person name="Baek J.H."/>
            <person name="Kim J.M."/>
            <person name="Choi D.G."/>
            <person name="Jeon C.O."/>
        </authorList>
    </citation>
    <scope>NUCLEOTIDE SEQUENCE</scope>
    <source>
        <strain evidence="1">BK2</strain>
    </source>
</reference>
<sequence length="185" mass="20289">MNNITKNVAIILVTGVIATSGMQTNLLVSNAVAAKVSTTKDRPITLDGEVYQNLSGKQFGKKYKGKFVKFNGLLTSVRPYAKDTKRFNLSFTVGENRGSMFTDSSTPIYMIATKKHMTKECRKLILNTRKDKATGLADPVKVTVMAKVEGYSTVKDMKAKSKAYQGYAVYLTPVKVAGEQGVSER</sequence>
<proteinExistence type="predicted"/>
<organism evidence="1 2">
    <name type="scientific">Weissella fermenti</name>
    <dbReference type="NCBI Taxonomy" id="2987699"/>
    <lineage>
        <taxon>Bacteria</taxon>
        <taxon>Bacillati</taxon>
        <taxon>Bacillota</taxon>
        <taxon>Bacilli</taxon>
        <taxon>Lactobacillales</taxon>
        <taxon>Lactobacillaceae</taxon>
        <taxon>Weissella</taxon>
    </lineage>
</organism>
<dbReference type="RefSeq" id="WP_199404820.1">
    <property type="nucleotide sequence ID" value="NZ_JAOZFC020000004.1"/>
</dbReference>
<evidence type="ECO:0008006" key="3">
    <source>
        <dbReference type="Google" id="ProtNLM"/>
    </source>
</evidence>
<gene>
    <name evidence="1" type="ORF">OIT47_011380</name>
</gene>